<organism evidence="9 10">
    <name type="scientific">Cryptococcus floricola</name>
    <dbReference type="NCBI Taxonomy" id="2591691"/>
    <lineage>
        <taxon>Eukaryota</taxon>
        <taxon>Fungi</taxon>
        <taxon>Dikarya</taxon>
        <taxon>Basidiomycota</taxon>
        <taxon>Agaricomycotina</taxon>
        <taxon>Tremellomycetes</taxon>
        <taxon>Tremellales</taxon>
        <taxon>Cryptococcaceae</taxon>
        <taxon>Cryptococcus</taxon>
    </lineage>
</organism>
<evidence type="ECO:0000256" key="2">
    <source>
        <dbReference type="ARBA" id="ARBA00022448"/>
    </source>
</evidence>
<dbReference type="GO" id="GO:0005524">
    <property type="term" value="F:ATP binding"/>
    <property type="evidence" value="ECO:0007669"/>
    <property type="project" value="InterPro"/>
</dbReference>
<feature type="transmembrane region" description="Helical" evidence="6">
    <location>
        <begin position="118"/>
        <end position="140"/>
    </location>
</feature>
<dbReference type="InterPro" id="IPR013525">
    <property type="entry name" value="ABC2_TM"/>
</dbReference>
<keyword evidence="3 6" id="KW-0812">Transmembrane</keyword>
<feature type="domain" description="CDR ABC transporter" evidence="8">
    <location>
        <begin position="233"/>
        <end position="269"/>
    </location>
</feature>
<evidence type="ECO:0000256" key="3">
    <source>
        <dbReference type="ARBA" id="ARBA00022692"/>
    </source>
</evidence>
<gene>
    <name evidence="9" type="ORF">B9479_008068</name>
</gene>
<evidence type="ECO:0000256" key="5">
    <source>
        <dbReference type="ARBA" id="ARBA00023136"/>
    </source>
</evidence>
<feature type="transmembrane region" description="Helical" evidence="6">
    <location>
        <begin position="52"/>
        <end position="79"/>
    </location>
</feature>
<dbReference type="InterPro" id="IPR010929">
    <property type="entry name" value="PDR_CDR_ABC"/>
</dbReference>
<evidence type="ECO:0000256" key="1">
    <source>
        <dbReference type="ARBA" id="ARBA00004141"/>
    </source>
</evidence>
<evidence type="ECO:0000259" key="7">
    <source>
        <dbReference type="Pfam" id="PF01061"/>
    </source>
</evidence>
<evidence type="ECO:0000256" key="6">
    <source>
        <dbReference type="SAM" id="Phobius"/>
    </source>
</evidence>
<evidence type="ECO:0000259" key="8">
    <source>
        <dbReference type="Pfam" id="PF06422"/>
    </source>
</evidence>
<evidence type="ECO:0000313" key="10">
    <source>
        <dbReference type="Proteomes" id="UP000322245"/>
    </source>
</evidence>
<dbReference type="EMBL" id="NIDF01000258">
    <property type="protein sequence ID" value="TYJ51360.1"/>
    <property type="molecule type" value="Genomic_DNA"/>
</dbReference>
<feature type="transmembrane region" description="Helical" evidence="6">
    <location>
        <begin position="12"/>
        <end position="31"/>
    </location>
</feature>
<comment type="caution">
    <text evidence="9">The sequence shown here is derived from an EMBL/GenBank/DDBJ whole genome shotgun (WGS) entry which is preliminary data.</text>
</comment>
<evidence type="ECO:0000256" key="4">
    <source>
        <dbReference type="ARBA" id="ARBA00022989"/>
    </source>
</evidence>
<dbReference type="Pfam" id="PF06422">
    <property type="entry name" value="PDR_CDR"/>
    <property type="match status" value="1"/>
</dbReference>
<keyword evidence="2" id="KW-0813">Transport</keyword>
<dbReference type="GO" id="GO:0016020">
    <property type="term" value="C:membrane"/>
    <property type="evidence" value="ECO:0007669"/>
    <property type="project" value="UniProtKB-SubCell"/>
</dbReference>
<comment type="subcellular location">
    <subcellularLocation>
        <location evidence="1">Membrane</location>
        <topology evidence="1">Multi-pass membrane protein</topology>
    </subcellularLocation>
</comment>
<dbReference type="AlphaFoldDB" id="A0A5D3AMY0"/>
<keyword evidence="10" id="KW-1185">Reference proteome</keyword>
<feature type="domain" description="ABC-2 type transporter transmembrane" evidence="7">
    <location>
        <begin position="6"/>
        <end position="168"/>
    </location>
</feature>
<dbReference type="Pfam" id="PF01061">
    <property type="entry name" value="ABC2_membrane"/>
    <property type="match status" value="1"/>
</dbReference>
<protein>
    <submittedName>
        <fullName evidence="9">Uncharacterized protein</fullName>
    </submittedName>
</protein>
<keyword evidence="4 6" id="KW-1133">Transmembrane helix</keyword>
<accession>A0A5D3AMY0</accession>
<feature type="non-terminal residue" evidence="9">
    <location>
        <position position="1"/>
    </location>
</feature>
<keyword evidence="5 6" id="KW-0472">Membrane</keyword>
<dbReference type="Proteomes" id="UP000322245">
    <property type="component" value="Unassembled WGS sequence"/>
</dbReference>
<evidence type="ECO:0000313" key="9">
    <source>
        <dbReference type="EMBL" id="TYJ51360.1"/>
    </source>
</evidence>
<sequence length="270" mass="30373">LDTSLKSLQYRVFTIFFATVLPALILAQIEPQYIMSRMTFNREASSKMYSSTVFALTQLLAEMPYSLICSVCFFLLIYYGVGFPYASSRAGYFFLMILVTEVYAVTLGQAVAALSPTILIAALFNPFLLVLFSLFCGVTAPPPTLPYFWRSWMYPLDPFTRLISGLVSTGLQGVEVVCKDDEYNVFPAPSGQTCSEYAGAYATAVGGYLNNPDSTGDCQFCQYRTGEAFFTPLEIEFGTRWRDFGIFICYVVFNIMVLLVAARFLKWQRR</sequence>
<dbReference type="PANTHER" id="PTHR19241">
    <property type="entry name" value="ATP-BINDING CASSETTE TRANSPORTER"/>
    <property type="match status" value="1"/>
</dbReference>
<proteinExistence type="predicted"/>
<dbReference type="GO" id="GO:0140359">
    <property type="term" value="F:ABC-type transporter activity"/>
    <property type="evidence" value="ECO:0007669"/>
    <property type="project" value="InterPro"/>
</dbReference>
<reference evidence="9 10" key="1">
    <citation type="submission" date="2017-05" db="EMBL/GenBank/DDBJ databases">
        <title>The Genome Sequence of Tsuchiyaea wingfieldii DSM 27421.</title>
        <authorList>
            <person name="Cuomo C."/>
            <person name="Passer A."/>
            <person name="Billmyre B."/>
            <person name="Heitman J."/>
        </authorList>
    </citation>
    <scope>NUCLEOTIDE SEQUENCE [LARGE SCALE GENOMIC DNA]</scope>
    <source>
        <strain evidence="9 10">DSM 27421</strain>
    </source>
</reference>
<name>A0A5D3AMY0_9TREE</name>
<feature type="transmembrane region" description="Helical" evidence="6">
    <location>
        <begin position="91"/>
        <end position="111"/>
    </location>
</feature>
<feature type="transmembrane region" description="Helical" evidence="6">
    <location>
        <begin position="244"/>
        <end position="265"/>
    </location>
</feature>